<accession>A0AAX6MB81</accession>
<evidence type="ECO:0000313" key="3">
    <source>
        <dbReference type="Proteomes" id="UP001369815"/>
    </source>
</evidence>
<proteinExistence type="predicted"/>
<feature type="compositionally biased region" description="Low complexity" evidence="1">
    <location>
        <begin position="181"/>
        <end position="232"/>
    </location>
</feature>
<sequence length="257" mass="26871">MSSITTAIPTGLIEHWCLGAVDRFDGSRLECAADKPEWKKSDFQTFCCDGAILNTEKDIWRDVGKGKNNSMALADMICCRNVGPEQGGILPLPTAYTACSEGSPTPLASVANTNTDNAAPFLVTYTSASFGAGTEVGDYIPTETPTCFWAYTVGVGTTEVTLPAPDITTLPPPLTDEFGYTTATPTTTRPRTTDSASEATSTAENSGSDSSSAPESQSSDGPSEPTSTPSAASAITGVRKGYMYLGLGLVTMSLLWS</sequence>
<evidence type="ECO:0000256" key="1">
    <source>
        <dbReference type="SAM" id="MobiDB-lite"/>
    </source>
</evidence>
<protein>
    <submittedName>
        <fullName evidence="2">Uncharacterized protein</fullName>
    </submittedName>
</protein>
<dbReference type="AlphaFoldDB" id="A0AAX6MB81"/>
<comment type="caution">
    <text evidence="2">The sequence shown here is derived from an EMBL/GenBank/DDBJ whole genome shotgun (WGS) entry which is preliminary data.</text>
</comment>
<reference evidence="2 3" key="1">
    <citation type="journal article" date="2024" name="Front Chem Biol">
        <title>Unveiling the potential of Daldinia eschscholtzii MFLUCC 19-0629 through bioactivity and bioinformatics studies for enhanced sustainable agriculture production.</title>
        <authorList>
            <person name="Brooks S."/>
            <person name="Weaver J.A."/>
            <person name="Klomchit A."/>
            <person name="Alharthi S.A."/>
            <person name="Onlamun T."/>
            <person name="Nurani R."/>
            <person name="Vong T.K."/>
            <person name="Alberti F."/>
            <person name="Greco C."/>
        </authorList>
    </citation>
    <scope>NUCLEOTIDE SEQUENCE [LARGE SCALE GENOMIC DNA]</scope>
    <source>
        <strain evidence="2">MFLUCC 19-0629</strain>
    </source>
</reference>
<organism evidence="2 3">
    <name type="scientific">Daldinia eschscholtzii</name>
    <dbReference type="NCBI Taxonomy" id="292717"/>
    <lineage>
        <taxon>Eukaryota</taxon>
        <taxon>Fungi</taxon>
        <taxon>Dikarya</taxon>
        <taxon>Ascomycota</taxon>
        <taxon>Pezizomycotina</taxon>
        <taxon>Sordariomycetes</taxon>
        <taxon>Xylariomycetidae</taxon>
        <taxon>Xylariales</taxon>
        <taxon>Hypoxylaceae</taxon>
        <taxon>Daldinia</taxon>
    </lineage>
</organism>
<feature type="region of interest" description="Disordered" evidence="1">
    <location>
        <begin position="162"/>
        <end position="232"/>
    </location>
</feature>
<dbReference type="EMBL" id="JBANMG010000009">
    <property type="protein sequence ID" value="KAK6949452.1"/>
    <property type="molecule type" value="Genomic_DNA"/>
</dbReference>
<dbReference type="Proteomes" id="UP001369815">
    <property type="component" value="Unassembled WGS sequence"/>
</dbReference>
<name>A0AAX6MB81_9PEZI</name>
<evidence type="ECO:0000313" key="2">
    <source>
        <dbReference type="EMBL" id="KAK6949452.1"/>
    </source>
</evidence>
<keyword evidence="3" id="KW-1185">Reference proteome</keyword>
<gene>
    <name evidence="2" type="ORF">Daesc_009532</name>
</gene>